<protein>
    <submittedName>
        <fullName evidence="1">Uncharacterized protein</fullName>
    </submittedName>
</protein>
<reference evidence="1 2" key="1">
    <citation type="submission" date="2014-11" db="EMBL/GenBank/DDBJ databases">
        <title>Whole genome shotgun sequence of Sphingomonas parapaucimobilis NBRC 15100.</title>
        <authorList>
            <person name="Katano-Makiyama Y."/>
            <person name="Hosoyama A."/>
            <person name="Hashimoto M."/>
            <person name="Hosoyama Y."/>
            <person name="Noguchi M."/>
            <person name="Numata M."/>
            <person name="Tsuchikane K."/>
            <person name="Hirakata S."/>
            <person name="Uohara A."/>
            <person name="Shimodaira J."/>
            <person name="Ohji S."/>
            <person name="Ichikawa N."/>
            <person name="Kimura A."/>
            <person name="Yamazoe A."/>
            <person name="Fujita N."/>
        </authorList>
    </citation>
    <scope>NUCLEOTIDE SEQUENCE [LARGE SCALE GENOMIC DNA]</scope>
    <source>
        <strain evidence="1 2">NBRC 15100</strain>
    </source>
</reference>
<keyword evidence="2" id="KW-1185">Reference proteome</keyword>
<evidence type="ECO:0000313" key="2">
    <source>
        <dbReference type="Proteomes" id="UP000032305"/>
    </source>
</evidence>
<organism evidence="1 2">
    <name type="scientific">Sphingomonas parapaucimobilis NBRC 15100</name>
    <dbReference type="NCBI Taxonomy" id="1219049"/>
    <lineage>
        <taxon>Bacteria</taxon>
        <taxon>Pseudomonadati</taxon>
        <taxon>Pseudomonadota</taxon>
        <taxon>Alphaproteobacteria</taxon>
        <taxon>Sphingomonadales</taxon>
        <taxon>Sphingomonadaceae</taxon>
        <taxon>Sphingomonas</taxon>
    </lineage>
</organism>
<sequence>MALHFVGFRGDEYARAVRVFGPPDFVHIGWDRWAKLEIQPDDMAVFATGTAEDEPSLYSFPDIREA</sequence>
<dbReference type="Proteomes" id="UP000032305">
    <property type="component" value="Unassembled WGS sequence"/>
</dbReference>
<name>A0A0A1WA62_9SPHN</name>
<dbReference type="RefSeq" id="WP_042490116.1">
    <property type="nucleotide sequence ID" value="NZ_BBPI01000076.1"/>
</dbReference>
<dbReference type="eggNOG" id="ENOG502ZRA2">
    <property type="taxonomic scope" value="Bacteria"/>
</dbReference>
<dbReference type="EMBL" id="BBPI01000076">
    <property type="protein sequence ID" value="GAM02268.1"/>
    <property type="molecule type" value="Genomic_DNA"/>
</dbReference>
<evidence type="ECO:0000313" key="1">
    <source>
        <dbReference type="EMBL" id="GAM02268.1"/>
    </source>
</evidence>
<dbReference type="OrthoDB" id="7997653at2"/>
<gene>
    <name evidence="1" type="ORF">SP5_076_00500</name>
</gene>
<accession>A0A0A1WA62</accession>
<dbReference type="AlphaFoldDB" id="A0A0A1WA62"/>
<proteinExistence type="predicted"/>
<comment type="caution">
    <text evidence="1">The sequence shown here is derived from an EMBL/GenBank/DDBJ whole genome shotgun (WGS) entry which is preliminary data.</text>
</comment>